<evidence type="ECO:0000313" key="9">
    <source>
        <dbReference type="Proteomes" id="UP000441717"/>
    </source>
</evidence>
<sequence>MNKHQKKAIRRRLEEEKRQQLERIKSINAGGLATTMGDSIGEISLYDNDPADIGTEMFERSKDFALREDARIKIRAIDEALSRLERGLYGICEICGGAIDAARLEAVPYTTLCYRCRQEDERRPVSSCRPIEEEVIDELINTSFNEHLDSVPYDLEDSWQEVARYSEHAEESKAGAYYGPGELNEEDRGYGEEVENIPYEIGDDGVIYENRRGYDDESAPAERIDVGIEHSKKEKDSPPYG</sequence>
<keyword evidence="9" id="KW-1185">Reference proteome</keyword>
<dbReference type="AlphaFoldDB" id="A0A6N7IUW2"/>
<name>A0A6N7IUW2_9FIRM</name>
<evidence type="ECO:0000313" key="8">
    <source>
        <dbReference type="EMBL" id="MQL53691.1"/>
    </source>
</evidence>
<dbReference type="InterPro" id="IPR014240">
    <property type="entry name" value="YteA"/>
</dbReference>
<dbReference type="Gene3D" id="1.20.120.910">
    <property type="entry name" value="DksA, coiled-coil domain"/>
    <property type="match status" value="1"/>
</dbReference>
<dbReference type="Proteomes" id="UP000441717">
    <property type="component" value="Unassembled WGS sequence"/>
</dbReference>
<dbReference type="SUPFAM" id="SSF57716">
    <property type="entry name" value="Glucocorticoid receptor-like (DNA-binding domain)"/>
    <property type="match status" value="1"/>
</dbReference>
<evidence type="ECO:0000256" key="1">
    <source>
        <dbReference type="ARBA" id="ARBA00022723"/>
    </source>
</evidence>
<dbReference type="InterPro" id="IPR020458">
    <property type="entry name" value="Znf_DskA_TraR_CS"/>
</dbReference>
<dbReference type="InterPro" id="IPR037187">
    <property type="entry name" value="DnaK_N"/>
</dbReference>
<dbReference type="PANTHER" id="PTHR33823">
    <property type="entry name" value="RNA POLYMERASE-BINDING TRANSCRIPTION FACTOR DKSA-RELATED"/>
    <property type="match status" value="1"/>
</dbReference>
<dbReference type="OrthoDB" id="9811543at2"/>
<dbReference type="RefSeq" id="WP_152948150.1">
    <property type="nucleotide sequence ID" value="NZ_WHYR01000061.1"/>
</dbReference>
<feature type="compositionally biased region" description="Basic and acidic residues" evidence="6">
    <location>
        <begin position="209"/>
        <end position="241"/>
    </location>
</feature>
<evidence type="ECO:0000256" key="4">
    <source>
        <dbReference type="PROSITE-ProRule" id="PRU00510"/>
    </source>
</evidence>
<dbReference type="GO" id="GO:0008270">
    <property type="term" value="F:zinc ion binding"/>
    <property type="evidence" value="ECO:0007669"/>
    <property type="project" value="UniProtKB-KW"/>
</dbReference>
<keyword evidence="5" id="KW-0175">Coiled coil</keyword>
<proteinExistence type="predicted"/>
<dbReference type="EMBL" id="WHYR01000061">
    <property type="protein sequence ID" value="MQL53691.1"/>
    <property type="molecule type" value="Genomic_DNA"/>
</dbReference>
<feature type="region of interest" description="Disordered" evidence="6">
    <location>
        <begin position="170"/>
        <end position="241"/>
    </location>
</feature>
<reference evidence="8 9" key="1">
    <citation type="submission" date="2019-10" db="EMBL/GenBank/DDBJ databases">
        <title>Comparative genomics of sulfur disproportionating microorganisms.</title>
        <authorList>
            <person name="Ward L.M."/>
            <person name="Bertran E."/>
            <person name="Johnston D."/>
        </authorList>
    </citation>
    <scope>NUCLEOTIDE SEQUENCE [LARGE SCALE GENOMIC DNA]</scope>
    <source>
        <strain evidence="8 9">DSM 14055</strain>
    </source>
</reference>
<dbReference type="Pfam" id="PF01258">
    <property type="entry name" value="zf-dskA_traR"/>
    <property type="match status" value="1"/>
</dbReference>
<dbReference type="SUPFAM" id="SSF109635">
    <property type="entry name" value="DnaK suppressor protein DksA, alpha-hairpin domain"/>
    <property type="match status" value="1"/>
</dbReference>
<dbReference type="NCBIfam" id="TIGR02890">
    <property type="entry name" value="bacill_yteA"/>
    <property type="match status" value="1"/>
</dbReference>
<evidence type="ECO:0000256" key="2">
    <source>
        <dbReference type="ARBA" id="ARBA00022771"/>
    </source>
</evidence>
<keyword evidence="1" id="KW-0479">Metal-binding</keyword>
<dbReference type="InterPro" id="IPR000962">
    <property type="entry name" value="Znf_DskA_TraR"/>
</dbReference>
<accession>A0A6N7IUW2</accession>
<evidence type="ECO:0000259" key="7">
    <source>
        <dbReference type="Pfam" id="PF01258"/>
    </source>
</evidence>
<dbReference type="PROSITE" id="PS01102">
    <property type="entry name" value="ZF_DKSA_1"/>
    <property type="match status" value="1"/>
</dbReference>
<keyword evidence="2" id="KW-0863">Zinc-finger</keyword>
<comment type="caution">
    <text evidence="8">The sequence shown here is derived from an EMBL/GenBank/DDBJ whole genome shotgun (WGS) entry which is preliminary data.</text>
</comment>
<evidence type="ECO:0000256" key="3">
    <source>
        <dbReference type="ARBA" id="ARBA00022833"/>
    </source>
</evidence>
<evidence type="ECO:0000256" key="6">
    <source>
        <dbReference type="SAM" id="MobiDB-lite"/>
    </source>
</evidence>
<dbReference type="PANTHER" id="PTHR33823:SF4">
    <property type="entry name" value="GENERAL STRESS PROTEIN 16O"/>
    <property type="match status" value="1"/>
</dbReference>
<evidence type="ECO:0000256" key="5">
    <source>
        <dbReference type="SAM" id="Coils"/>
    </source>
</evidence>
<dbReference type="PROSITE" id="PS51128">
    <property type="entry name" value="ZF_DKSA_2"/>
    <property type="match status" value="1"/>
</dbReference>
<feature type="zinc finger region" description="dksA C4-type" evidence="4">
    <location>
        <begin position="92"/>
        <end position="116"/>
    </location>
</feature>
<keyword evidence="3" id="KW-0862">Zinc</keyword>
<feature type="coiled-coil region" evidence="5">
    <location>
        <begin position="3"/>
        <end position="30"/>
    </location>
</feature>
<feature type="domain" description="Zinc finger DksA/TraR C4-type" evidence="7">
    <location>
        <begin position="87"/>
        <end position="122"/>
    </location>
</feature>
<organism evidence="8 9">
    <name type="scientific">Desulfofundulus thermobenzoicus</name>
    <dbReference type="NCBI Taxonomy" id="29376"/>
    <lineage>
        <taxon>Bacteria</taxon>
        <taxon>Bacillati</taxon>
        <taxon>Bacillota</taxon>
        <taxon>Clostridia</taxon>
        <taxon>Eubacteriales</taxon>
        <taxon>Peptococcaceae</taxon>
        <taxon>Desulfofundulus</taxon>
    </lineage>
</organism>
<protein>
    <submittedName>
        <fullName evidence="8">Conjugal transfer protein TraR</fullName>
    </submittedName>
</protein>
<gene>
    <name evidence="8" type="ORF">GFC01_15775</name>
</gene>